<dbReference type="CDD" id="cd01830">
    <property type="entry name" value="XynE_like"/>
    <property type="match status" value="1"/>
</dbReference>
<feature type="domain" description="SGNH hydrolase-type esterase" evidence="2">
    <location>
        <begin position="204"/>
        <end position="399"/>
    </location>
</feature>
<feature type="signal peptide" evidence="1">
    <location>
        <begin position="1"/>
        <end position="23"/>
    </location>
</feature>
<evidence type="ECO:0000256" key="1">
    <source>
        <dbReference type="SAM" id="SignalP"/>
    </source>
</evidence>
<organism evidence="3 4">
    <name type="scientific">Nocardia wallacei</name>
    <dbReference type="NCBI Taxonomy" id="480035"/>
    <lineage>
        <taxon>Bacteria</taxon>
        <taxon>Bacillati</taxon>
        <taxon>Actinomycetota</taxon>
        <taxon>Actinomycetes</taxon>
        <taxon>Mycobacteriales</taxon>
        <taxon>Nocardiaceae</taxon>
        <taxon>Nocardia</taxon>
    </lineage>
</organism>
<dbReference type="EMBL" id="AP023396">
    <property type="protein sequence ID" value="BCK53389.1"/>
    <property type="molecule type" value="Genomic_DNA"/>
</dbReference>
<dbReference type="PANTHER" id="PTHR43784:SF2">
    <property type="entry name" value="GDSL-LIKE LIPASE_ACYLHYDROLASE, PUTATIVE (AFU_ORTHOLOGUE AFUA_2G00820)-RELATED"/>
    <property type="match status" value="1"/>
</dbReference>
<dbReference type="InterPro" id="IPR053140">
    <property type="entry name" value="GDSL_Rv0518-like"/>
</dbReference>
<dbReference type="InterPro" id="IPR036514">
    <property type="entry name" value="SGNH_hydro_sf"/>
</dbReference>
<name>A0A7G1KHC7_9NOCA</name>
<dbReference type="RefSeq" id="WP_232110863.1">
    <property type="nucleotide sequence ID" value="NZ_AP023396.1"/>
</dbReference>
<dbReference type="Gene3D" id="3.40.50.1110">
    <property type="entry name" value="SGNH hydrolase"/>
    <property type="match status" value="1"/>
</dbReference>
<dbReference type="KEGG" id="nwl:NWFMUON74_11610"/>
<gene>
    <name evidence="3" type="ORF">NWFMUON74_11610</name>
</gene>
<dbReference type="Pfam" id="PF13472">
    <property type="entry name" value="Lipase_GDSL_2"/>
    <property type="match status" value="1"/>
</dbReference>
<sequence>MRAVSVVAAIVAVVLGLSGGATAAPAAGWEAVWATAPMRAAEGFAPNWSEAGFADQTVRQTVRVSSGGPALRVRLSNAYGTQPLEVTGATLARTAAGAAVRTDTLQHLTVGLSRTFTLAPGAEIATDPVVLAVSPLESLTVTLYFARATGPATHHAQALTTTYRANGDHRADGTADAFTDTSESYYYLSGVEAAALPRNSGVALFGDSITDGYGATPDARNTYPDELAERLTARGTPRPLLNLGIGGNRVTVDSPSLGDSALSRFHRDVLAQPGVGTVVILEGINDIGLSGGGDPVGAPFTVVSAERLIDGHRELIRQARAAGIRVIGNTLLPFAGSDYHTADREAVRQAVNAWIRTSGEYDAVVDLDAALADPADPARLDPRFDVGDHLHPNDAGYAAMADAIGPRLPA</sequence>
<evidence type="ECO:0000259" key="2">
    <source>
        <dbReference type="Pfam" id="PF13472"/>
    </source>
</evidence>
<evidence type="ECO:0000313" key="4">
    <source>
        <dbReference type="Proteomes" id="UP000516173"/>
    </source>
</evidence>
<dbReference type="SUPFAM" id="SSF52266">
    <property type="entry name" value="SGNH hydrolase"/>
    <property type="match status" value="1"/>
</dbReference>
<feature type="chain" id="PRO_5028998061" description="SGNH hydrolase-type esterase domain-containing protein" evidence="1">
    <location>
        <begin position="24"/>
        <end position="410"/>
    </location>
</feature>
<proteinExistence type="predicted"/>
<dbReference type="GeneID" id="80345769"/>
<dbReference type="PANTHER" id="PTHR43784">
    <property type="entry name" value="GDSL-LIKE LIPASE/ACYLHYDROLASE, PUTATIVE (AFU_ORTHOLOGUE AFUA_2G00820)-RELATED"/>
    <property type="match status" value="1"/>
</dbReference>
<reference evidence="3 4" key="1">
    <citation type="submission" date="2020-08" db="EMBL/GenBank/DDBJ databases">
        <title>Genome Sequencing of Nocardia wallacei strain FMUON74 and assembly.</title>
        <authorList>
            <person name="Toyokawa M."/>
            <person name="Uesaka K."/>
        </authorList>
    </citation>
    <scope>NUCLEOTIDE SEQUENCE [LARGE SCALE GENOMIC DNA]</scope>
    <source>
        <strain evidence="3 4">FMUON74</strain>
    </source>
</reference>
<keyword evidence="1" id="KW-0732">Signal</keyword>
<dbReference type="InterPro" id="IPR013830">
    <property type="entry name" value="SGNH_hydro"/>
</dbReference>
<protein>
    <recommendedName>
        <fullName evidence="2">SGNH hydrolase-type esterase domain-containing protein</fullName>
    </recommendedName>
</protein>
<dbReference type="AlphaFoldDB" id="A0A7G1KHC7"/>
<evidence type="ECO:0000313" key="3">
    <source>
        <dbReference type="EMBL" id="BCK53389.1"/>
    </source>
</evidence>
<dbReference type="Proteomes" id="UP000516173">
    <property type="component" value="Chromosome"/>
</dbReference>
<accession>A0A7G1KHC7</accession>
<keyword evidence="4" id="KW-1185">Reference proteome</keyword>